<comment type="caution">
    <text evidence="1">The sequence shown here is derived from an EMBL/GenBank/DDBJ whole genome shotgun (WGS) entry which is preliminary data.</text>
</comment>
<reference evidence="1 2" key="1">
    <citation type="journal article" date="2018" name="Sci. Rep.">
        <title>Genomic signatures of local adaptation to the degree of environmental predictability in rotifers.</title>
        <authorList>
            <person name="Franch-Gras L."/>
            <person name="Hahn C."/>
            <person name="Garcia-Roger E.M."/>
            <person name="Carmona M.J."/>
            <person name="Serra M."/>
            <person name="Gomez A."/>
        </authorList>
    </citation>
    <scope>NUCLEOTIDE SEQUENCE [LARGE SCALE GENOMIC DNA]</scope>
    <source>
        <strain evidence="1">HYR1</strain>
    </source>
</reference>
<name>A0A3M7RM93_BRAPC</name>
<dbReference type="EMBL" id="REGN01003100">
    <property type="protein sequence ID" value="RNA24530.1"/>
    <property type="molecule type" value="Genomic_DNA"/>
</dbReference>
<sequence length="78" mass="9219">MSKYINPPHKQIHIKKSFRHHFIFKIQPFVLLDSSSPFIVAFLKIGLSKSYDYHGLITIIPFVLKYNDKILERAEQMT</sequence>
<gene>
    <name evidence="1" type="ORF">BpHYR1_012788</name>
</gene>
<dbReference type="AlphaFoldDB" id="A0A3M7RM93"/>
<evidence type="ECO:0000313" key="2">
    <source>
        <dbReference type="Proteomes" id="UP000276133"/>
    </source>
</evidence>
<dbReference type="Proteomes" id="UP000276133">
    <property type="component" value="Unassembled WGS sequence"/>
</dbReference>
<accession>A0A3M7RM93</accession>
<protein>
    <submittedName>
        <fullName evidence="1">Uncharacterized protein</fullName>
    </submittedName>
</protein>
<organism evidence="1 2">
    <name type="scientific">Brachionus plicatilis</name>
    <name type="common">Marine rotifer</name>
    <name type="synonym">Brachionus muelleri</name>
    <dbReference type="NCBI Taxonomy" id="10195"/>
    <lineage>
        <taxon>Eukaryota</taxon>
        <taxon>Metazoa</taxon>
        <taxon>Spiralia</taxon>
        <taxon>Gnathifera</taxon>
        <taxon>Rotifera</taxon>
        <taxon>Eurotatoria</taxon>
        <taxon>Monogononta</taxon>
        <taxon>Pseudotrocha</taxon>
        <taxon>Ploima</taxon>
        <taxon>Brachionidae</taxon>
        <taxon>Brachionus</taxon>
    </lineage>
</organism>
<proteinExistence type="predicted"/>
<evidence type="ECO:0000313" key="1">
    <source>
        <dbReference type="EMBL" id="RNA24530.1"/>
    </source>
</evidence>
<keyword evidence="2" id="KW-1185">Reference proteome</keyword>